<dbReference type="Pfam" id="PF22688">
    <property type="entry name" value="Hda_lid"/>
    <property type="match status" value="1"/>
</dbReference>
<dbReference type="EMBL" id="CP121472">
    <property type="protein sequence ID" value="WPL18796.1"/>
    <property type="molecule type" value="Genomic_DNA"/>
</dbReference>
<dbReference type="InterPro" id="IPR017788">
    <property type="entry name" value="Hda"/>
</dbReference>
<dbReference type="RefSeq" id="WP_328984538.1">
    <property type="nucleotide sequence ID" value="NZ_CP121472.1"/>
</dbReference>
<protein>
    <submittedName>
        <fullName evidence="2">DnaA regulatory inactivator Hda</fullName>
    </submittedName>
</protein>
<dbReference type="InterPro" id="IPR013317">
    <property type="entry name" value="DnaA_dom"/>
</dbReference>
<dbReference type="InterPro" id="IPR027417">
    <property type="entry name" value="P-loop_NTPase"/>
</dbReference>
<dbReference type="PANTHER" id="PTHR30050:SF5">
    <property type="entry name" value="DNAA REGULATORY INACTIVATOR HDA"/>
    <property type="match status" value="1"/>
</dbReference>
<dbReference type="Gene3D" id="3.40.50.300">
    <property type="entry name" value="P-loop containing nucleotide triphosphate hydrolases"/>
    <property type="match status" value="1"/>
</dbReference>
<name>A0ABZ0SFB8_9GAMM</name>
<gene>
    <name evidence="2" type="primary">hda</name>
    <name evidence="2" type="ORF">Thiowin_03887</name>
</gene>
<proteinExistence type="predicted"/>
<dbReference type="SMART" id="SM00382">
    <property type="entry name" value="AAA"/>
    <property type="match status" value="1"/>
</dbReference>
<dbReference type="SUPFAM" id="SSF52540">
    <property type="entry name" value="P-loop containing nucleoside triphosphate hydrolases"/>
    <property type="match status" value="1"/>
</dbReference>
<dbReference type="CDD" id="cd00009">
    <property type="entry name" value="AAA"/>
    <property type="match status" value="1"/>
</dbReference>
<dbReference type="Pfam" id="PF00308">
    <property type="entry name" value="Bac_DnaA"/>
    <property type="match status" value="1"/>
</dbReference>
<evidence type="ECO:0000313" key="3">
    <source>
        <dbReference type="Proteomes" id="UP001432180"/>
    </source>
</evidence>
<feature type="domain" description="AAA+ ATPase" evidence="1">
    <location>
        <begin position="39"/>
        <end position="161"/>
    </location>
</feature>
<evidence type="ECO:0000313" key="2">
    <source>
        <dbReference type="EMBL" id="WPL18796.1"/>
    </source>
</evidence>
<evidence type="ECO:0000259" key="1">
    <source>
        <dbReference type="SMART" id="SM00382"/>
    </source>
</evidence>
<sequence length="232" mass="24845">MQQLGLALRLPQRQVLANFIPGRNAEVLAALRDWMVAQGASYLALHGESGCGKTHLLRAACAELEQHGQPLVYLSLAQPGLAPDVCEGLEALGAVVLDDLHAIAGSAPWEQALFALFNRLREQGARLLVAATRPPAALALTLPDLQSRLCSGPSFLLQPLDDDGLDRLLGQGARDRGFALDAAARRYLLCRCARDPATLLRLLDEIDAASLAQGRAPTVPFLSTLLTSRELC</sequence>
<dbReference type="Gene3D" id="1.10.8.60">
    <property type="match status" value="1"/>
</dbReference>
<dbReference type="PANTHER" id="PTHR30050">
    <property type="entry name" value="CHROMOSOMAL REPLICATION INITIATOR PROTEIN DNAA"/>
    <property type="match status" value="1"/>
</dbReference>
<organism evidence="2 3">
    <name type="scientific">Thiorhodovibrio winogradskyi</name>
    <dbReference type="NCBI Taxonomy" id="77007"/>
    <lineage>
        <taxon>Bacteria</taxon>
        <taxon>Pseudomonadati</taxon>
        <taxon>Pseudomonadota</taxon>
        <taxon>Gammaproteobacteria</taxon>
        <taxon>Chromatiales</taxon>
        <taxon>Chromatiaceae</taxon>
        <taxon>Thiorhodovibrio</taxon>
    </lineage>
</organism>
<dbReference type="Proteomes" id="UP001432180">
    <property type="component" value="Chromosome"/>
</dbReference>
<dbReference type="InterPro" id="IPR003593">
    <property type="entry name" value="AAA+_ATPase"/>
</dbReference>
<dbReference type="NCBIfam" id="TIGR03420">
    <property type="entry name" value="DnaA_homol_Hda"/>
    <property type="match status" value="1"/>
</dbReference>
<accession>A0ABZ0SFB8</accession>
<reference evidence="2 3" key="1">
    <citation type="journal article" date="2023" name="Microorganisms">
        <title>Thiorhodovibrio frisius and Trv. litoralis spp. nov., Two Novel Members from a Clade of Fastidious Purple Sulfur Bacteria That Exhibit Unique Red-Shifted Light-Harvesting Capabilities.</title>
        <authorList>
            <person name="Methner A."/>
            <person name="Kuzyk S.B."/>
            <person name="Petersen J."/>
            <person name="Bauer S."/>
            <person name="Brinkmann H."/>
            <person name="Sichau K."/>
            <person name="Wanner G."/>
            <person name="Wolf J."/>
            <person name="Neumann-Schaal M."/>
            <person name="Henke P."/>
            <person name="Tank M."/>
            <person name="Sproer C."/>
            <person name="Bunk B."/>
            <person name="Overmann J."/>
        </authorList>
    </citation>
    <scope>NUCLEOTIDE SEQUENCE [LARGE SCALE GENOMIC DNA]</scope>
    <source>
        <strain evidence="2 3">DSM 6702</strain>
    </source>
</reference>
<keyword evidence="3" id="KW-1185">Reference proteome</keyword>
<dbReference type="InterPro" id="IPR055199">
    <property type="entry name" value="Hda_lid"/>
</dbReference>